<dbReference type="PROSITE" id="PS50125">
    <property type="entry name" value="GUANYLATE_CYCLASE_2"/>
    <property type="match status" value="1"/>
</dbReference>
<feature type="domain" description="Guanylate cyclase" evidence="1">
    <location>
        <begin position="232"/>
        <end position="363"/>
    </location>
</feature>
<dbReference type="OrthoDB" id="4565346at2"/>
<name>A0A4U7N8G6_9RHOB</name>
<dbReference type="Gene3D" id="3.30.70.1230">
    <property type="entry name" value="Nucleotide cyclase"/>
    <property type="match status" value="1"/>
</dbReference>
<dbReference type="GO" id="GO:0035556">
    <property type="term" value="P:intracellular signal transduction"/>
    <property type="evidence" value="ECO:0007669"/>
    <property type="project" value="InterPro"/>
</dbReference>
<dbReference type="PANTHER" id="PTHR43081">
    <property type="entry name" value="ADENYLATE CYCLASE, TERMINAL-DIFFERENTIATION SPECIFIC-RELATED"/>
    <property type="match status" value="1"/>
</dbReference>
<evidence type="ECO:0000313" key="2">
    <source>
        <dbReference type="EMBL" id="TKZ22068.1"/>
    </source>
</evidence>
<comment type="caution">
    <text evidence="2">The sequence shown here is derived from an EMBL/GenBank/DDBJ whole genome shotgun (WGS) entry which is preliminary data.</text>
</comment>
<accession>A0A4U7N8G6</accession>
<dbReference type="RefSeq" id="WP_138014780.1">
    <property type="nucleotide sequence ID" value="NZ_SULI01000002.1"/>
</dbReference>
<evidence type="ECO:0000313" key="3">
    <source>
        <dbReference type="Proteomes" id="UP000306575"/>
    </source>
</evidence>
<reference evidence="2 3" key="1">
    <citation type="submission" date="2019-04" db="EMBL/GenBank/DDBJ databases">
        <title>Genome sequence of Pelagicola litoralis CL-ES2.</title>
        <authorList>
            <person name="Cao J."/>
        </authorList>
    </citation>
    <scope>NUCLEOTIDE SEQUENCE [LARGE SCALE GENOMIC DNA]</scope>
    <source>
        <strain evidence="2 3">CL-ES2</strain>
    </source>
</reference>
<protein>
    <submittedName>
        <fullName evidence="2">Adenylate/guanylate cyclase domain-containing protein</fullName>
    </submittedName>
</protein>
<proteinExistence type="predicted"/>
<dbReference type="AlphaFoldDB" id="A0A4U7N8G6"/>
<dbReference type="InterPro" id="IPR050697">
    <property type="entry name" value="Adenylyl/Guanylyl_Cyclase_3/4"/>
</dbReference>
<dbReference type="SUPFAM" id="SSF55073">
    <property type="entry name" value="Nucleotide cyclase"/>
    <property type="match status" value="1"/>
</dbReference>
<dbReference type="GO" id="GO:0006171">
    <property type="term" value="P:cAMP biosynthetic process"/>
    <property type="evidence" value="ECO:0007669"/>
    <property type="project" value="TreeGrafter"/>
</dbReference>
<sequence>MIEVQPNELLCKATALSLGNWIVQQGLEGTDQETLLKGYCEQLVAFGVPLVRLHVAQRAFHPQFGGIGFDWTRADGVSHEHYEHTDQPVQGWLQSPFYHMLESQKTQMRERLDAPGYSSRFPLLNDLRDLGATEYFASSVLFEKDDAEVPTNPDQPPEGILISWTSDGANGFSDSDVALLLELLPELGLALKSASNRQMAKDLMRVYLGRDAGARVLSGEFRRGSLRTINATIWYFDLSGFTHLTELTSGPVLVDMLNEYLGLAVAAVHANGGNVLKFMGDGIMAMFGQEDTAEAGLAALRAGVELRSGLEKMNVARLEQDLPVTDFTLAIHAGEILYGNIGAENRLDFTVIGPAVNLTARLAGMHKALGQRVVVSKAIFDATQGGEFDLVSLGRYMVRGVADPQTLFTIYEGAKNSPQPPEALGIS</sequence>
<evidence type="ECO:0000259" key="1">
    <source>
        <dbReference type="PROSITE" id="PS50125"/>
    </source>
</evidence>
<gene>
    <name evidence="2" type="ORF">FAP39_02390</name>
</gene>
<dbReference type="InterPro" id="IPR001054">
    <property type="entry name" value="A/G_cyclase"/>
</dbReference>
<dbReference type="PANTHER" id="PTHR43081:SF11">
    <property type="entry name" value="BLR2264 PROTEIN"/>
    <property type="match status" value="1"/>
</dbReference>
<dbReference type="CDD" id="cd07302">
    <property type="entry name" value="CHD"/>
    <property type="match status" value="1"/>
</dbReference>
<dbReference type="Pfam" id="PF00211">
    <property type="entry name" value="Guanylate_cyc"/>
    <property type="match status" value="1"/>
</dbReference>
<dbReference type="GO" id="GO:0004016">
    <property type="term" value="F:adenylate cyclase activity"/>
    <property type="evidence" value="ECO:0007669"/>
    <property type="project" value="UniProtKB-ARBA"/>
</dbReference>
<dbReference type="InterPro" id="IPR029787">
    <property type="entry name" value="Nucleotide_cyclase"/>
</dbReference>
<dbReference type="SMART" id="SM00044">
    <property type="entry name" value="CYCc"/>
    <property type="match status" value="1"/>
</dbReference>
<dbReference type="EMBL" id="SULI01000002">
    <property type="protein sequence ID" value="TKZ22068.1"/>
    <property type="molecule type" value="Genomic_DNA"/>
</dbReference>
<keyword evidence="3" id="KW-1185">Reference proteome</keyword>
<organism evidence="2 3">
    <name type="scientific">Shimia litoralis</name>
    <dbReference type="NCBI Taxonomy" id="420403"/>
    <lineage>
        <taxon>Bacteria</taxon>
        <taxon>Pseudomonadati</taxon>
        <taxon>Pseudomonadota</taxon>
        <taxon>Alphaproteobacteria</taxon>
        <taxon>Rhodobacterales</taxon>
        <taxon>Roseobacteraceae</taxon>
    </lineage>
</organism>
<dbReference type="Proteomes" id="UP000306575">
    <property type="component" value="Unassembled WGS sequence"/>
</dbReference>